<dbReference type="Proteomes" id="UP000593966">
    <property type="component" value="Chromosome"/>
</dbReference>
<dbReference type="Pfam" id="PF00149">
    <property type="entry name" value="Metallophos"/>
    <property type="match status" value="1"/>
</dbReference>
<dbReference type="Gene3D" id="3.60.21.10">
    <property type="match status" value="1"/>
</dbReference>
<proteinExistence type="predicted"/>
<evidence type="ECO:0000259" key="1">
    <source>
        <dbReference type="Pfam" id="PF00149"/>
    </source>
</evidence>
<sequence length="277" mass="31353">MKIGTVLKILKINEHPIEYIDYLTIPHGDLIAQKFQLPIYIGEIEGLAENIDSIVVSSDLQGVCQFDQTSSILLGEVLAESLPIIYEMYLTGFSIKKSWAFLCGDLYANLEKRGSSGNPIQVWQTFAQYFEQVIGIAGNHDDFGINLNQLKKIENVHFLENDVVKMNGLNIAGLSGIIGRTDKNFRQEAHVYLNSLEKFLKQQPDIVLTHLSPHLEEYAFLGEPQLTKILERYADNLLFCGHSHWNTSQTVTLKNNTQILNADSKVFILLNKKYPLI</sequence>
<accession>A0A7S7AG47</accession>
<dbReference type="EMBL" id="CP048659">
    <property type="protein sequence ID" value="QOW44479.1"/>
    <property type="molecule type" value="Genomic_DNA"/>
</dbReference>
<keyword evidence="3" id="KW-1185">Reference proteome</keyword>
<organism evidence="2 3">
    <name type="scientific">Acinetobacter piscicola</name>
    <dbReference type="NCBI Taxonomy" id="2006115"/>
    <lineage>
        <taxon>Bacteria</taxon>
        <taxon>Pseudomonadati</taxon>
        <taxon>Pseudomonadota</taxon>
        <taxon>Gammaproteobacteria</taxon>
        <taxon>Moraxellales</taxon>
        <taxon>Moraxellaceae</taxon>
        <taxon>Acinetobacter</taxon>
    </lineage>
</organism>
<gene>
    <name evidence="2" type="ORF">G0028_00315</name>
</gene>
<evidence type="ECO:0000313" key="2">
    <source>
        <dbReference type="EMBL" id="QOW44479.1"/>
    </source>
</evidence>
<protein>
    <recommendedName>
        <fullName evidence="1">Calcineurin-like phosphoesterase domain-containing protein</fullName>
    </recommendedName>
</protein>
<evidence type="ECO:0000313" key="3">
    <source>
        <dbReference type="Proteomes" id="UP000593966"/>
    </source>
</evidence>
<dbReference type="GO" id="GO:0016787">
    <property type="term" value="F:hydrolase activity"/>
    <property type="evidence" value="ECO:0007669"/>
    <property type="project" value="InterPro"/>
</dbReference>
<dbReference type="InterPro" id="IPR029052">
    <property type="entry name" value="Metallo-depent_PP-like"/>
</dbReference>
<dbReference type="SUPFAM" id="SSF56300">
    <property type="entry name" value="Metallo-dependent phosphatases"/>
    <property type="match status" value="1"/>
</dbReference>
<dbReference type="InterPro" id="IPR004843">
    <property type="entry name" value="Calcineurin-like_PHP"/>
</dbReference>
<feature type="domain" description="Calcineurin-like phosphoesterase" evidence="1">
    <location>
        <begin position="54"/>
        <end position="245"/>
    </location>
</feature>
<name>A0A7S7AG47_9GAMM</name>
<dbReference type="RefSeq" id="WP_180047702.1">
    <property type="nucleotide sequence ID" value="NZ_CP048659.1"/>
</dbReference>
<dbReference type="AlphaFoldDB" id="A0A7S7AG47"/>
<reference evidence="2 3" key="1">
    <citation type="submission" date="2020-02" db="EMBL/GenBank/DDBJ databases">
        <title>Tigecycline-resistant Acinetobacter species from pigs and migratory birds.</title>
        <authorList>
            <person name="Chen C."/>
            <person name="Sun J."/>
            <person name="Liao X.-P."/>
            <person name="Liu Y.-H."/>
        </authorList>
    </citation>
    <scope>NUCLEOTIDE SEQUENCE [LARGE SCALE GENOMIC DNA]</scope>
    <source>
        <strain evidence="2 3">YH12207_T</strain>
    </source>
</reference>